<dbReference type="PANTHER" id="PTHR12138">
    <property type="entry name" value="PRIMATE-EXPANDED PROTEIN FAMILY"/>
    <property type="match status" value="1"/>
</dbReference>
<dbReference type="PRINTS" id="PR02045">
    <property type="entry name" value="F138DOMAIN"/>
</dbReference>
<sequence>ASFPVTLFFFFFFDRVLLCCPGWSTGVQSWPTAISTSCSSNSSASASRVAETRGTHHHAQLIFCILVDTGFHHVGQDGLDLLTSGSVRLGSVTLRRRQCLWHFCLKCC</sequence>
<reference evidence="2 3" key="1">
    <citation type="submission" date="2013-03" db="EMBL/GenBank/DDBJ databases">
        <authorList>
            <person name="Warren W."/>
            <person name="Wilson R.K."/>
        </authorList>
    </citation>
    <scope>NUCLEOTIDE SEQUENCE</scope>
</reference>
<proteinExistence type="predicted"/>
<name>A0A7N9IGF4_MACFA</name>
<evidence type="ECO:0000256" key="1">
    <source>
        <dbReference type="SAM" id="SignalP"/>
    </source>
</evidence>
<feature type="signal peptide" evidence="1">
    <location>
        <begin position="1"/>
        <end position="19"/>
    </location>
</feature>
<evidence type="ECO:0000313" key="2">
    <source>
        <dbReference type="Ensembl" id="ENSMFAP00000061609.1"/>
    </source>
</evidence>
<organism evidence="2 3">
    <name type="scientific">Macaca fascicularis</name>
    <name type="common">Crab-eating macaque</name>
    <name type="synonym">Cynomolgus monkey</name>
    <dbReference type="NCBI Taxonomy" id="9541"/>
    <lineage>
        <taxon>Eukaryota</taxon>
        <taxon>Metazoa</taxon>
        <taxon>Chordata</taxon>
        <taxon>Craniata</taxon>
        <taxon>Vertebrata</taxon>
        <taxon>Euteleostomi</taxon>
        <taxon>Mammalia</taxon>
        <taxon>Eutheria</taxon>
        <taxon>Euarchontoglires</taxon>
        <taxon>Primates</taxon>
        <taxon>Haplorrhini</taxon>
        <taxon>Catarrhini</taxon>
        <taxon>Cercopithecidae</taxon>
        <taxon>Cercopithecinae</taxon>
        <taxon>Macaca</taxon>
    </lineage>
</organism>
<dbReference type="Ensembl" id="ENSMFAT00000085818.1">
    <property type="protein sequence ID" value="ENSMFAP00000061609.1"/>
    <property type="gene ID" value="ENSMFAG00000049938.1"/>
</dbReference>
<dbReference type="Proteomes" id="UP000233100">
    <property type="component" value="Chromosome 7"/>
</dbReference>
<evidence type="ECO:0008006" key="4">
    <source>
        <dbReference type="Google" id="ProtNLM"/>
    </source>
</evidence>
<protein>
    <recommendedName>
        <fullName evidence="4">Secreted protein</fullName>
    </recommendedName>
</protein>
<dbReference type="GeneTree" id="ENSGT01050000245604"/>
<keyword evidence="3" id="KW-1185">Reference proteome</keyword>
<dbReference type="PANTHER" id="PTHR12138:SF135">
    <property type="entry name" value="SAM DOMAIN-CONTAINING PROTEIN"/>
    <property type="match status" value="1"/>
</dbReference>
<reference evidence="2" key="2">
    <citation type="submission" date="2025-08" db="UniProtKB">
        <authorList>
            <consortium name="Ensembl"/>
        </authorList>
    </citation>
    <scope>IDENTIFICATION</scope>
</reference>
<keyword evidence="1" id="KW-0732">Signal</keyword>
<accession>A0A7N9IGF4</accession>
<dbReference type="AlphaFoldDB" id="A0A7N9IGF4"/>
<reference evidence="2" key="3">
    <citation type="submission" date="2025-09" db="UniProtKB">
        <authorList>
            <consortium name="Ensembl"/>
        </authorList>
    </citation>
    <scope>IDENTIFICATION</scope>
</reference>
<evidence type="ECO:0000313" key="3">
    <source>
        <dbReference type="Proteomes" id="UP000233100"/>
    </source>
</evidence>
<feature type="chain" id="PRO_5030631287" description="Secreted protein" evidence="1">
    <location>
        <begin position="20"/>
        <end position="108"/>
    </location>
</feature>